<sequence length="187" mass="20779">MGKILIIGAAEVWLKVFDLWKIVDERFDEPEDQLDLSEEQKRALEANRKKDIDACNQINLAIEKAVITLEDLQGTLKAYKAKINLLNPQPHQPDQAIKSKVLSSRGRGSYNNHGRGGNFRGRGGNSRGRGKNLSGNNYSSNNQNESHQNLGINNNGNNHHGVIEIRILILNKEAEVVVFLSATSVTN</sequence>
<reference evidence="2" key="1">
    <citation type="journal article" date="2022" name="Plant J.">
        <title>Strategies of tolerance reflected in two North American maple genomes.</title>
        <authorList>
            <person name="McEvoy S.L."/>
            <person name="Sezen U.U."/>
            <person name="Trouern-Trend A."/>
            <person name="McMahon S.M."/>
            <person name="Schaberg P.G."/>
            <person name="Yang J."/>
            <person name="Wegrzyn J.L."/>
            <person name="Swenson N.G."/>
        </authorList>
    </citation>
    <scope>NUCLEOTIDE SEQUENCE</scope>
    <source>
        <strain evidence="2">91603</strain>
    </source>
</reference>
<evidence type="ECO:0000313" key="2">
    <source>
        <dbReference type="EMBL" id="KAI9153238.1"/>
    </source>
</evidence>
<evidence type="ECO:0000256" key="1">
    <source>
        <dbReference type="SAM" id="MobiDB-lite"/>
    </source>
</evidence>
<comment type="caution">
    <text evidence="2">The sequence shown here is derived from an EMBL/GenBank/DDBJ whole genome shotgun (WGS) entry which is preliminary data.</text>
</comment>
<gene>
    <name evidence="2" type="ORF">LWI28_008203</name>
</gene>
<reference evidence="2" key="2">
    <citation type="submission" date="2023-02" db="EMBL/GenBank/DDBJ databases">
        <authorList>
            <person name="Swenson N.G."/>
            <person name="Wegrzyn J.L."/>
            <person name="Mcevoy S.L."/>
        </authorList>
    </citation>
    <scope>NUCLEOTIDE SEQUENCE</scope>
    <source>
        <strain evidence="2">91603</strain>
        <tissue evidence="2">Leaf</tissue>
    </source>
</reference>
<dbReference type="AlphaFoldDB" id="A0AAD5I621"/>
<accession>A0AAD5I621</accession>
<name>A0AAD5I621_ACENE</name>
<evidence type="ECO:0000313" key="3">
    <source>
        <dbReference type="Proteomes" id="UP001064489"/>
    </source>
</evidence>
<feature type="compositionally biased region" description="Gly residues" evidence="1">
    <location>
        <begin position="114"/>
        <end position="127"/>
    </location>
</feature>
<keyword evidence="3" id="KW-1185">Reference proteome</keyword>
<protein>
    <submittedName>
        <fullName evidence="2">Uncharacterized protein</fullName>
    </submittedName>
</protein>
<dbReference type="EMBL" id="JAJSOW010000108">
    <property type="protein sequence ID" value="KAI9153238.1"/>
    <property type="molecule type" value="Genomic_DNA"/>
</dbReference>
<feature type="region of interest" description="Disordered" evidence="1">
    <location>
        <begin position="102"/>
        <end position="153"/>
    </location>
</feature>
<organism evidence="2 3">
    <name type="scientific">Acer negundo</name>
    <name type="common">Box elder</name>
    <dbReference type="NCBI Taxonomy" id="4023"/>
    <lineage>
        <taxon>Eukaryota</taxon>
        <taxon>Viridiplantae</taxon>
        <taxon>Streptophyta</taxon>
        <taxon>Embryophyta</taxon>
        <taxon>Tracheophyta</taxon>
        <taxon>Spermatophyta</taxon>
        <taxon>Magnoliopsida</taxon>
        <taxon>eudicotyledons</taxon>
        <taxon>Gunneridae</taxon>
        <taxon>Pentapetalae</taxon>
        <taxon>rosids</taxon>
        <taxon>malvids</taxon>
        <taxon>Sapindales</taxon>
        <taxon>Sapindaceae</taxon>
        <taxon>Hippocastanoideae</taxon>
        <taxon>Acereae</taxon>
        <taxon>Acer</taxon>
    </lineage>
</organism>
<proteinExistence type="predicted"/>
<dbReference type="Proteomes" id="UP001064489">
    <property type="component" value="Chromosome 11"/>
</dbReference>